<dbReference type="AlphaFoldDB" id="A0A1X7SJ89"/>
<proteinExistence type="predicted"/>
<dbReference type="EnsemblMetazoa" id="Aqu2.1.02124_001">
    <property type="protein sequence ID" value="Aqu2.1.02124_001"/>
    <property type="gene ID" value="Aqu2.1.02124"/>
</dbReference>
<reference evidence="1" key="1">
    <citation type="submission" date="2017-05" db="UniProtKB">
        <authorList>
            <consortium name="EnsemblMetazoa"/>
        </authorList>
    </citation>
    <scope>IDENTIFICATION</scope>
</reference>
<sequence>MIGISGGCVGGSVTEIKAKPVAKADQIQHIGQLNKLEFNSTLNEVWALARELGAGTDRYKAGK</sequence>
<dbReference type="InParanoid" id="A0A1X7SJ89"/>
<accession>A0A1X7SJ89</accession>
<protein>
    <submittedName>
        <fullName evidence="1">Uncharacterized protein</fullName>
    </submittedName>
</protein>
<organism evidence="1">
    <name type="scientific">Amphimedon queenslandica</name>
    <name type="common">Sponge</name>
    <dbReference type="NCBI Taxonomy" id="400682"/>
    <lineage>
        <taxon>Eukaryota</taxon>
        <taxon>Metazoa</taxon>
        <taxon>Porifera</taxon>
        <taxon>Demospongiae</taxon>
        <taxon>Heteroscleromorpha</taxon>
        <taxon>Haplosclerida</taxon>
        <taxon>Niphatidae</taxon>
        <taxon>Amphimedon</taxon>
    </lineage>
</organism>
<name>A0A1X7SJ89_AMPQE</name>
<evidence type="ECO:0000313" key="1">
    <source>
        <dbReference type="EnsemblMetazoa" id="Aqu2.1.02124_001"/>
    </source>
</evidence>